<protein>
    <submittedName>
        <fullName evidence="7">Integrator complex subunit 9</fullName>
    </submittedName>
</protein>
<evidence type="ECO:0000313" key="7">
    <source>
        <dbReference type="EMBL" id="EFA83329.1"/>
    </source>
</evidence>
<evidence type="ECO:0000256" key="1">
    <source>
        <dbReference type="ARBA" id="ARBA00004123"/>
    </source>
</evidence>
<keyword evidence="5" id="KW-0539">Nucleus</keyword>
<comment type="similarity">
    <text evidence="3">Belongs to the metallo-beta-lactamase superfamily. RNA-metabolizing metallo-beta-lactamase-like family. INTS9 subfamily.</text>
</comment>
<dbReference type="AlphaFoldDB" id="D3B631"/>
<dbReference type="SUPFAM" id="SSF56281">
    <property type="entry name" value="Metallo-hydrolase/oxidoreductase"/>
    <property type="match status" value="1"/>
</dbReference>
<dbReference type="PANTHER" id="PTHR46094">
    <property type="entry name" value="INTEGRATOR COMPLEX SUBUNIT 9"/>
    <property type="match status" value="1"/>
</dbReference>
<gene>
    <name evidence="7" type="primary">ints9</name>
    <name evidence="7" type="ORF">PPL_04122</name>
</gene>
<evidence type="ECO:0000256" key="5">
    <source>
        <dbReference type="ARBA" id="ARBA00023242"/>
    </source>
</evidence>
<dbReference type="OMA" id="AMKAVHC"/>
<evidence type="ECO:0000256" key="2">
    <source>
        <dbReference type="ARBA" id="ARBA00004496"/>
    </source>
</evidence>
<feature type="domain" description="Beta-Casp" evidence="6">
    <location>
        <begin position="312"/>
        <end position="434"/>
    </location>
</feature>
<accession>D3B631</accession>
<evidence type="ECO:0000313" key="8">
    <source>
        <dbReference type="Proteomes" id="UP000001396"/>
    </source>
</evidence>
<evidence type="ECO:0000259" key="6">
    <source>
        <dbReference type="SMART" id="SM01027"/>
    </source>
</evidence>
<dbReference type="PANTHER" id="PTHR46094:SF1">
    <property type="entry name" value="INTEGRATOR COMPLEX SUBUNIT 9"/>
    <property type="match status" value="1"/>
</dbReference>
<dbReference type="GO" id="GO:0032039">
    <property type="term" value="C:integrator complex"/>
    <property type="evidence" value="ECO:0007669"/>
    <property type="project" value="InterPro"/>
</dbReference>
<dbReference type="InterPro" id="IPR001279">
    <property type="entry name" value="Metallo-B-lactamas"/>
</dbReference>
<dbReference type="GeneID" id="31359609"/>
<dbReference type="InterPro" id="IPR036866">
    <property type="entry name" value="RibonucZ/Hydroxyglut_hydro"/>
</dbReference>
<dbReference type="InterPro" id="IPR022712">
    <property type="entry name" value="Beta_Casp"/>
</dbReference>
<sequence>MKLHSLGNPCYLLDFNNTRILLDCAIDFTSILQFLPITPIINYRATSSTSTSSSTTTTQNNNNVDNSLKNSSCFKSINNYIFIDSGIKYQIPQLDLVDFETIDIILISNYTNIYALPFITEYTSFKGKIYATEPTLQYGRLLLDELVQIDKQSKTTRNQYWQSIDLLKQIGAAQSNNVFKYAYYWRDLYNHHDTEKCFEKIQTVRFNEYLKFYGFTIRAVSSGYCLGGSNWIVENNYEKIVYLSDSSNYNTRYPEPFDRQSLRNADLVIATKLNVYPQITLNDAIAELFSNIGSTLSSGGNVLIPTYSCGTILDLLEPLSEYLSKVGLGFVHIYFISQIAKAVLSYADIYSEWLNRAKKERSYMPEAPFLHQDMIRNQHFTPVTHITSRFQPKEGSIVFVGHPSCRVGDVVHMINIWGDNPKNSILLIEPEYDFKKTLQPFNQQLQCRIQFIPIDSRFSTNEMNDLIMEISPSTLITSYQYTNIIKNKQSSGSEGNTTYMNPNDIVKIKQSSKKRYENGHLDKTLAQQIQPKLLVDNGENSVSVAQIEAVLSLSDHKYHLTNPNISDLSSLSHWKEKYLWGSLSIQNIIKQIYQKGYNNIQTEIEDNNNKIGNNSMATLKIYHMVGTNQVETIMRISITEATIETSCEKTRKILMDIVSDCCFIKL</sequence>
<name>D3B631_HETP5</name>
<proteinExistence type="inferred from homology"/>
<dbReference type="FunCoup" id="D3B631">
    <property type="interactions" value="497"/>
</dbReference>
<dbReference type="RefSeq" id="XP_020435446.1">
    <property type="nucleotide sequence ID" value="XM_020575032.1"/>
</dbReference>
<evidence type="ECO:0000256" key="3">
    <source>
        <dbReference type="ARBA" id="ARBA00006861"/>
    </source>
</evidence>
<evidence type="ECO:0000256" key="4">
    <source>
        <dbReference type="ARBA" id="ARBA00022490"/>
    </source>
</evidence>
<dbReference type="Gene3D" id="3.40.50.10890">
    <property type="match status" value="1"/>
</dbReference>
<dbReference type="Pfam" id="PF16661">
    <property type="entry name" value="Lactamase_B_6"/>
    <property type="match status" value="1"/>
</dbReference>
<comment type="subcellular location">
    <subcellularLocation>
        <location evidence="2">Cytoplasm</location>
    </subcellularLocation>
    <subcellularLocation>
        <location evidence="1">Nucleus</location>
    </subcellularLocation>
</comment>
<dbReference type="STRING" id="670386.D3B631"/>
<dbReference type="InterPro" id="IPR027074">
    <property type="entry name" value="Integrator_9su"/>
</dbReference>
<dbReference type="GO" id="GO:0005737">
    <property type="term" value="C:cytoplasm"/>
    <property type="evidence" value="ECO:0007669"/>
    <property type="project" value="UniProtKB-SubCell"/>
</dbReference>
<dbReference type="SMART" id="SM01027">
    <property type="entry name" value="Beta-Casp"/>
    <property type="match status" value="1"/>
</dbReference>
<organism evidence="7 8">
    <name type="scientific">Heterostelium pallidum (strain ATCC 26659 / Pp 5 / PN500)</name>
    <name type="common">Cellular slime mold</name>
    <name type="synonym">Polysphondylium pallidum</name>
    <dbReference type="NCBI Taxonomy" id="670386"/>
    <lineage>
        <taxon>Eukaryota</taxon>
        <taxon>Amoebozoa</taxon>
        <taxon>Evosea</taxon>
        <taxon>Eumycetozoa</taxon>
        <taxon>Dictyostelia</taxon>
        <taxon>Acytosteliales</taxon>
        <taxon>Acytosteliaceae</taxon>
        <taxon>Heterostelium</taxon>
    </lineage>
</organism>
<keyword evidence="8" id="KW-1185">Reference proteome</keyword>
<dbReference type="Proteomes" id="UP000001396">
    <property type="component" value="Unassembled WGS sequence"/>
</dbReference>
<comment type="caution">
    <text evidence="7">The sequence shown here is derived from an EMBL/GenBank/DDBJ whole genome shotgun (WGS) entry which is preliminary data.</text>
</comment>
<dbReference type="Pfam" id="PF10996">
    <property type="entry name" value="Beta-Casp"/>
    <property type="match status" value="1"/>
</dbReference>
<dbReference type="Gene3D" id="3.60.15.10">
    <property type="entry name" value="Ribonuclease Z/Hydroxyacylglutathione hydrolase-like"/>
    <property type="match status" value="1"/>
</dbReference>
<dbReference type="InParanoid" id="D3B631"/>
<dbReference type="EMBL" id="ADBJ01000017">
    <property type="protein sequence ID" value="EFA83329.1"/>
    <property type="molecule type" value="Genomic_DNA"/>
</dbReference>
<reference evidence="7 8" key="1">
    <citation type="journal article" date="2011" name="Genome Res.">
        <title>Phylogeny-wide analysis of social amoeba genomes highlights ancient origins for complex intercellular communication.</title>
        <authorList>
            <person name="Heidel A.J."/>
            <person name="Lawal H.M."/>
            <person name="Felder M."/>
            <person name="Schilde C."/>
            <person name="Helps N.R."/>
            <person name="Tunggal B."/>
            <person name="Rivero F."/>
            <person name="John U."/>
            <person name="Schleicher M."/>
            <person name="Eichinger L."/>
            <person name="Platzer M."/>
            <person name="Noegel A.A."/>
            <person name="Schaap P."/>
            <person name="Gloeckner G."/>
        </authorList>
    </citation>
    <scope>NUCLEOTIDE SEQUENCE [LARGE SCALE GENOMIC DNA]</scope>
    <source>
        <strain evidence="8">ATCC 26659 / Pp 5 / PN500</strain>
    </source>
</reference>
<dbReference type="GO" id="GO:0034472">
    <property type="term" value="P:snRNA 3'-end processing"/>
    <property type="evidence" value="ECO:0007669"/>
    <property type="project" value="TreeGrafter"/>
</dbReference>
<keyword evidence="4" id="KW-0963">Cytoplasm</keyword>